<gene>
    <name evidence="2" type="ORF">FWK35_00010576</name>
    <name evidence="1" type="ORF">FWK35_00011154</name>
</gene>
<evidence type="ECO:0000313" key="1">
    <source>
        <dbReference type="EMBL" id="KAF0767478.1"/>
    </source>
</evidence>
<proteinExistence type="predicted"/>
<organism evidence="1 3">
    <name type="scientific">Aphis craccivora</name>
    <name type="common">Cowpea aphid</name>
    <dbReference type="NCBI Taxonomy" id="307492"/>
    <lineage>
        <taxon>Eukaryota</taxon>
        <taxon>Metazoa</taxon>
        <taxon>Ecdysozoa</taxon>
        <taxon>Arthropoda</taxon>
        <taxon>Hexapoda</taxon>
        <taxon>Insecta</taxon>
        <taxon>Pterygota</taxon>
        <taxon>Neoptera</taxon>
        <taxon>Paraneoptera</taxon>
        <taxon>Hemiptera</taxon>
        <taxon>Sternorrhyncha</taxon>
        <taxon>Aphidomorpha</taxon>
        <taxon>Aphidoidea</taxon>
        <taxon>Aphididae</taxon>
        <taxon>Aphidini</taxon>
        <taxon>Aphis</taxon>
        <taxon>Aphis</taxon>
    </lineage>
</organism>
<dbReference type="EMBL" id="VUJU01000961">
    <property type="protein sequence ID" value="KAF0767478.1"/>
    <property type="molecule type" value="Genomic_DNA"/>
</dbReference>
<comment type="caution">
    <text evidence="1">The sequence shown here is derived from an EMBL/GenBank/DDBJ whole genome shotgun (WGS) entry which is preliminary data.</text>
</comment>
<protein>
    <submittedName>
        <fullName evidence="1">Uncharacterized protein</fullName>
    </submittedName>
</protein>
<evidence type="ECO:0000313" key="3">
    <source>
        <dbReference type="Proteomes" id="UP000478052"/>
    </source>
</evidence>
<evidence type="ECO:0000313" key="2">
    <source>
        <dbReference type="EMBL" id="KAF0773284.1"/>
    </source>
</evidence>
<reference evidence="1 3" key="1">
    <citation type="submission" date="2019-08" db="EMBL/GenBank/DDBJ databases">
        <title>Whole genome of Aphis craccivora.</title>
        <authorList>
            <person name="Voronova N.V."/>
            <person name="Shulinski R.S."/>
            <person name="Bandarenka Y.V."/>
            <person name="Zhorov D.G."/>
            <person name="Warner D."/>
        </authorList>
    </citation>
    <scope>NUCLEOTIDE SEQUENCE [LARGE SCALE GENOMIC DNA]</scope>
    <source>
        <strain evidence="1">180601</strain>
        <tissue evidence="1">Whole Body</tissue>
    </source>
</reference>
<dbReference type="AlphaFoldDB" id="A0A6G0ZA47"/>
<dbReference type="Proteomes" id="UP000478052">
    <property type="component" value="Unassembled WGS sequence"/>
</dbReference>
<dbReference type="EMBL" id="VUJU01000077">
    <property type="protein sequence ID" value="KAF0773284.1"/>
    <property type="molecule type" value="Genomic_DNA"/>
</dbReference>
<sequence>MNILNEVMNVFVICRNNASISHFGGSFQWQSEYPWCIIGIKKWLVNNQKYFKFEKIRVNEIFSEKLNS</sequence>
<name>A0A6G0ZA47_APHCR</name>
<accession>A0A6G0ZA47</accession>
<keyword evidence="3" id="KW-1185">Reference proteome</keyword>